<organism evidence="1 2">
    <name type="scientific">Grimontia celer</name>
    <dbReference type="NCBI Taxonomy" id="1796497"/>
    <lineage>
        <taxon>Bacteria</taxon>
        <taxon>Pseudomonadati</taxon>
        <taxon>Pseudomonadota</taxon>
        <taxon>Gammaproteobacteria</taxon>
        <taxon>Vibrionales</taxon>
        <taxon>Vibrionaceae</taxon>
        <taxon>Grimontia</taxon>
    </lineage>
</organism>
<name>A0A128EVA8_9GAMM</name>
<protein>
    <submittedName>
        <fullName evidence="1">Uncharacterized protein</fullName>
    </submittedName>
</protein>
<reference evidence="2" key="1">
    <citation type="submission" date="2016-02" db="EMBL/GenBank/DDBJ databases">
        <authorList>
            <person name="Rodrigo-Torres Lidia"/>
            <person name="Arahal R.David."/>
        </authorList>
    </citation>
    <scope>NUCLEOTIDE SEQUENCE [LARGE SCALE GENOMIC DNA]</scope>
    <source>
        <strain evidence="2">CECT 9029</strain>
    </source>
</reference>
<dbReference type="Proteomes" id="UP000071641">
    <property type="component" value="Unassembled WGS sequence"/>
</dbReference>
<sequence length="41" mass="4765">MGIFTIFLGISCYSFELVVDMERLNIYVNLLITLSDWSLSF</sequence>
<keyword evidence="2" id="KW-1185">Reference proteome</keyword>
<evidence type="ECO:0000313" key="1">
    <source>
        <dbReference type="EMBL" id="CZF78120.1"/>
    </source>
</evidence>
<dbReference type="EMBL" id="FIZX01000001">
    <property type="protein sequence ID" value="CZF78120.1"/>
    <property type="molecule type" value="Genomic_DNA"/>
</dbReference>
<accession>A0A128EVA8</accession>
<evidence type="ECO:0000313" key="2">
    <source>
        <dbReference type="Proteomes" id="UP000071641"/>
    </source>
</evidence>
<proteinExistence type="predicted"/>
<dbReference type="AlphaFoldDB" id="A0A128EVA8"/>
<gene>
    <name evidence="1" type="ORF">GCE9029_00632</name>
</gene>